<gene>
    <name evidence="10" type="ordered locus">Plav_3285</name>
</gene>
<protein>
    <submittedName>
        <fullName evidence="10">Membrane protein-like protein</fullName>
    </submittedName>
</protein>
<keyword evidence="6 7" id="KW-0472">Membrane</keyword>
<dbReference type="KEGG" id="pla:Plav_3285"/>
<evidence type="ECO:0000256" key="2">
    <source>
        <dbReference type="ARBA" id="ARBA00006448"/>
    </source>
</evidence>
<evidence type="ECO:0000313" key="11">
    <source>
        <dbReference type="Proteomes" id="UP000006377"/>
    </source>
</evidence>
<feature type="transmembrane region" description="Helical" evidence="7">
    <location>
        <begin position="43"/>
        <end position="62"/>
    </location>
</feature>
<evidence type="ECO:0000313" key="10">
    <source>
        <dbReference type="EMBL" id="ABS64890.1"/>
    </source>
</evidence>
<accession>A7HYA7</accession>
<dbReference type="AlphaFoldDB" id="A7HYA7"/>
<reference evidence="10 11" key="1">
    <citation type="journal article" date="2011" name="Stand. Genomic Sci.">
        <title>Complete genome sequence of Parvibaculum lavamentivorans type strain (DS-1(T)).</title>
        <authorList>
            <person name="Schleheck D."/>
            <person name="Weiss M."/>
            <person name="Pitluck S."/>
            <person name="Bruce D."/>
            <person name="Land M.L."/>
            <person name="Han S."/>
            <person name="Saunders E."/>
            <person name="Tapia R."/>
            <person name="Detter C."/>
            <person name="Brettin T."/>
            <person name="Han J."/>
            <person name="Woyke T."/>
            <person name="Goodwin L."/>
            <person name="Pennacchio L."/>
            <person name="Nolan M."/>
            <person name="Cook A.M."/>
            <person name="Kjelleberg S."/>
            <person name="Thomas T."/>
        </authorList>
    </citation>
    <scope>NUCLEOTIDE SEQUENCE [LARGE SCALE GENOMIC DNA]</scope>
    <source>
        <strain evidence="11">DS-1 / DSM 13023 / NCIMB 13966</strain>
    </source>
</reference>
<dbReference type="Pfam" id="PF04239">
    <property type="entry name" value="DUF421"/>
    <property type="match status" value="1"/>
</dbReference>
<dbReference type="PANTHER" id="PTHR34582">
    <property type="entry name" value="UPF0702 TRANSMEMBRANE PROTEIN YCAP"/>
    <property type="match status" value="1"/>
</dbReference>
<proteinExistence type="inferred from homology"/>
<feature type="transmembrane region" description="Helical" evidence="7">
    <location>
        <begin position="68"/>
        <end position="90"/>
    </location>
</feature>
<evidence type="ECO:0000259" key="9">
    <source>
        <dbReference type="Pfam" id="PF20730"/>
    </source>
</evidence>
<evidence type="ECO:0000256" key="5">
    <source>
        <dbReference type="ARBA" id="ARBA00022989"/>
    </source>
</evidence>
<evidence type="ECO:0000256" key="6">
    <source>
        <dbReference type="ARBA" id="ARBA00023136"/>
    </source>
</evidence>
<dbReference type="HOGENOM" id="CLU_077149_3_3_5"/>
<keyword evidence="3" id="KW-1003">Cell membrane</keyword>
<sequence>MNEPMLFDSWTGLWRVLFVGTAAYASLVLVLRASGKRTLSKMNAFDLVVTVALGSTLATVLLNRSVPLAEGVLALALLVFLQYALTWLAVRSPAVENIVKSEPTLLVRNGAWLDGALRRQRVTREEVEAALREHGLADISGAAAVVLETDGSLSVIGKAA</sequence>
<dbReference type="STRING" id="402881.Plav_3285"/>
<keyword evidence="11" id="KW-1185">Reference proteome</keyword>
<evidence type="ECO:0000259" key="8">
    <source>
        <dbReference type="Pfam" id="PF04239"/>
    </source>
</evidence>
<dbReference type="InterPro" id="IPR023090">
    <property type="entry name" value="UPF0702_alpha/beta_dom_sf"/>
</dbReference>
<name>A7HYA7_PARL1</name>
<dbReference type="InterPro" id="IPR048454">
    <property type="entry name" value="YetF_N"/>
</dbReference>
<dbReference type="Pfam" id="PF20730">
    <property type="entry name" value="YetF_N"/>
    <property type="match status" value="1"/>
</dbReference>
<evidence type="ECO:0000256" key="7">
    <source>
        <dbReference type="SAM" id="Phobius"/>
    </source>
</evidence>
<dbReference type="Gene3D" id="3.30.240.20">
    <property type="entry name" value="bsu07140 like domains"/>
    <property type="match status" value="1"/>
</dbReference>
<keyword evidence="4 7" id="KW-0812">Transmembrane</keyword>
<evidence type="ECO:0000256" key="4">
    <source>
        <dbReference type="ARBA" id="ARBA00022692"/>
    </source>
</evidence>
<feature type="domain" description="YetF C-terminal" evidence="8">
    <location>
        <begin position="92"/>
        <end position="159"/>
    </location>
</feature>
<keyword evidence="5 7" id="KW-1133">Transmembrane helix</keyword>
<evidence type="ECO:0000256" key="3">
    <source>
        <dbReference type="ARBA" id="ARBA00022475"/>
    </source>
</evidence>
<dbReference type="EMBL" id="CP000774">
    <property type="protein sequence ID" value="ABS64890.1"/>
    <property type="molecule type" value="Genomic_DNA"/>
</dbReference>
<feature type="transmembrane region" description="Helical" evidence="7">
    <location>
        <begin position="12"/>
        <end position="31"/>
    </location>
</feature>
<organism evidence="10 11">
    <name type="scientific">Parvibaculum lavamentivorans (strain DS-1 / DSM 13023 / NCIMB 13966)</name>
    <dbReference type="NCBI Taxonomy" id="402881"/>
    <lineage>
        <taxon>Bacteria</taxon>
        <taxon>Pseudomonadati</taxon>
        <taxon>Pseudomonadota</taxon>
        <taxon>Alphaproteobacteria</taxon>
        <taxon>Hyphomicrobiales</taxon>
        <taxon>Parvibaculaceae</taxon>
        <taxon>Parvibaculum</taxon>
    </lineage>
</organism>
<comment type="similarity">
    <text evidence="2">Belongs to the UPF0702 family.</text>
</comment>
<dbReference type="Proteomes" id="UP000006377">
    <property type="component" value="Chromosome"/>
</dbReference>
<feature type="domain" description="YetF-like N-terminal transmembrane" evidence="9">
    <location>
        <begin position="24"/>
        <end position="88"/>
    </location>
</feature>
<evidence type="ECO:0000256" key="1">
    <source>
        <dbReference type="ARBA" id="ARBA00004651"/>
    </source>
</evidence>
<dbReference type="eggNOG" id="COG2323">
    <property type="taxonomic scope" value="Bacteria"/>
</dbReference>
<dbReference type="PANTHER" id="PTHR34582:SF6">
    <property type="entry name" value="UPF0702 TRANSMEMBRANE PROTEIN YCAP"/>
    <property type="match status" value="1"/>
</dbReference>
<dbReference type="InterPro" id="IPR007353">
    <property type="entry name" value="DUF421"/>
</dbReference>
<dbReference type="GO" id="GO:0005886">
    <property type="term" value="C:plasma membrane"/>
    <property type="evidence" value="ECO:0007669"/>
    <property type="project" value="UniProtKB-SubCell"/>
</dbReference>
<comment type="subcellular location">
    <subcellularLocation>
        <location evidence="1">Cell membrane</location>
        <topology evidence="1">Multi-pass membrane protein</topology>
    </subcellularLocation>
</comment>